<protein>
    <submittedName>
        <fullName evidence="2">Uncharacterized protein</fullName>
    </submittedName>
</protein>
<evidence type="ECO:0000256" key="1">
    <source>
        <dbReference type="SAM" id="MobiDB-lite"/>
    </source>
</evidence>
<gene>
    <name evidence="2" type="ORF">G7077_10620</name>
</gene>
<evidence type="ECO:0000313" key="2">
    <source>
        <dbReference type="EMBL" id="QIK79285.1"/>
    </source>
</evidence>
<keyword evidence="3" id="KW-1185">Reference proteome</keyword>
<proteinExistence type="predicted"/>
<sequence length="76" mass="7659">MLALCFASVLLLSACDRREDEASVNAEDGVLDQAVVNAALGVGVPVAVGNLDVAGDDDIAGTQDNAASDQAEEPSE</sequence>
<accession>A0A6G7YRB4</accession>
<reference evidence="2 3" key="1">
    <citation type="submission" date="2020-03" db="EMBL/GenBank/DDBJ databases">
        <title>Sphingomonas sp. nov., isolated from fish.</title>
        <authorList>
            <person name="Hyun D.-W."/>
            <person name="Bae J.-W."/>
        </authorList>
    </citation>
    <scope>NUCLEOTIDE SEQUENCE [LARGE SCALE GENOMIC DNA]</scope>
    <source>
        <strain evidence="2 3">HDW15B</strain>
    </source>
</reference>
<evidence type="ECO:0000313" key="3">
    <source>
        <dbReference type="Proteomes" id="UP000503222"/>
    </source>
</evidence>
<dbReference type="AlphaFoldDB" id="A0A6G7YRB4"/>
<feature type="region of interest" description="Disordered" evidence="1">
    <location>
        <begin position="55"/>
        <end position="76"/>
    </location>
</feature>
<dbReference type="EMBL" id="CP049869">
    <property type="protein sequence ID" value="QIK79285.1"/>
    <property type="molecule type" value="Genomic_DNA"/>
</dbReference>
<organism evidence="2 3">
    <name type="scientific">Sphingomonas piscis</name>
    <dbReference type="NCBI Taxonomy" id="2714943"/>
    <lineage>
        <taxon>Bacteria</taxon>
        <taxon>Pseudomonadati</taxon>
        <taxon>Pseudomonadota</taxon>
        <taxon>Alphaproteobacteria</taxon>
        <taxon>Sphingomonadales</taxon>
        <taxon>Sphingomonadaceae</taxon>
        <taxon>Sphingomonas</taxon>
    </lineage>
</organism>
<dbReference type="RefSeq" id="WP_166411674.1">
    <property type="nucleotide sequence ID" value="NZ_CP049869.1"/>
</dbReference>
<name>A0A6G7YRB4_9SPHN</name>
<dbReference type="Proteomes" id="UP000503222">
    <property type="component" value="Chromosome"/>
</dbReference>
<dbReference type="KEGG" id="spii:G7077_10620"/>